<keyword evidence="3" id="KW-1185">Reference proteome</keyword>
<evidence type="ECO:0000256" key="1">
    <source>
        <dbReference type="SAM" id="MobiDB-lite"/>
    </source>
</evidence>
<feature type="compositionally biased region" description="Gly residues" evidence="1">
    <location>
        <begin position="83"/>
        <end position="97"/>
    </location>
</feature>
<feature type="compositionally biased region" description="Basic and acidic residues" evidence="1">
    <location>
        <begin position="33"/>
        <end position="49"/>
    </location>
</feature>
<reference evidence="3" key="1">
    <citation type="journal article" date="2019" name="Curr. Biol.">
        <title>Genome Sequence of Striga asiatica Provides Insight into the Evolution of Plant Parasitism.</title>
        <authorList>
            <person name="Yoshida S."/>
            <person name="Kim S."/>
            <person name="Wafula E.K."/>
            <person name="Tanskanen J."/>
            <person name="Kim Y.M."/>
            <person name="Honaas L."/>
            <person name="Yang Z."/>
            <person name="Spallek T."/>
            <person name="Conn C.E."/>
            <person name="Ichihashi Y."/>
            <person name="Cheong K."/>
            <person name="Cui S."/>
            <person name="Der J.P."/>
            <person name="Gundlach H."/>
            <person name="Jiao Y."/>
            <person name="Hori C."/>
            <person name="Ishida J.K."/>
            <person name="Kasahara H."/>
            <person name="Kiba T."/>
            <person name="Kim M.S."/>
            <person name="Koo N."/>
            <person name="Laohavisit A."/>
            <person name="Lee Y.H."/>
            <person name="Lumba S."/>
            <person name="McCourt P."/>
            <person name="Mortimer J.C."/>
            <person name="Mutuku J.M."/>
            <person name="Nomura T."/>
            <person name="Sasaki-Sekimoto Y."/>
            <person name="Seto Y."/>
            <person name="Wang Y."/>
            <person name="Wakatake T."/>
            <person name="Sakakibara H."/>
            <person name="Demura T."/>
            <person name="Yamaguchi S."/>
            <person name="Yoneyama K."/>
            <person name="Manabe R.I."/>
            <person name="Nelson D.C."/>
            <person name="Schulman A.H."/>
            <person name="Timko M.P."/>
            <person name="dePamphilis C.W."/>
            <person name="Choi D."/>
            <person name="Shirasu K."/>
        </authorList>
    </citation>
    <scope>NUCLEOTIDE SEQUENCE [LARGE SCALE GENOMIC DNA]</scope>
    <source>
        <strain evidence="3">cv. UVA1</strain>
    </source>
</reference>
<dbReference type="Proteomes" id="UP000325081">
    <property type="component" value="Unassembled WGS sequence"/>
</dbReference>
<dbReference type="AlphaFoldDB" id="A0A5A7NYL7"/>
<name>A0A5A7NYL7_STRAF</name>
<feature type="compositionally biased region" description="Basic residues" evidence="1">
    <location>
        <begin position="133"/>
        <end position="146"/>
    </location>
</feature>
<sequence length="146" mass="16283">MNELIECTYVQGGISREGFVDPNVFSPIEEDKDPANRRRREEGESRDEILGEYLEGEQKEVRGGRSDRVLVPSCKTAQDPGKGESGQGQEIEGGGCGENHVEEGDKSANTQNHDESHQLELDYAEGSHNARAAARRTRRRRNSHAY</sequence>
<dbReference type="EMBL" id="BKCP01000003">
    <property type="protein sequence ID" value="GER25348.1"/>
    <property type="molecule type" value="Genomic_DNA"/>
</dbReference>
<proteinExistence type="predicted"/>
<organism evidence="2 3">
    <name type="scientific">Striga asiatica</name>
    <name type="common">Asiatic witchweed</name>
    <name type="synonym">Buchnera asiatica</name>
    <dbReference type="NCBI Taxonomy" id="4170"/>
    <lineage>
        <taxon>Eukaryota</taxon>
        <taxon>Viridiplantae</taxon>
        <taxon>Streptophyta</taxon>
        <taxon>Embryophyta</taxon>
        <taxon>Tracheophyta</taxon>
        <taxon>Spermatophyta</taxon>
        <taxon>Magnoliopsida</taxon>
        <taxon>eudicotyledons</taxon>
        <taxon>Gunneridae</taxon>
        <taxon>Pentapetalae</taxon>
        <taxon>asterids</taxon>
        <taxon>lamiids</taxon>
        <taxon>Lamiales</taxon>
        <taxon>Orobanchaceae</taxon>
        <taxon>Buchnereae</taxon>
        <taxon>Striga</taxon>
    </lineage>
</organism>
<feature type="region of interest" description="Disordered" evidence="1">
    <location>
        <begin position="18"/>
        <end position="146"/>
    </location>
</feature>
<accession>A0A5A7NYL7</accession>
<feature type="compositionally biased region" description="Basic and acidic residues" evidence="1">
    <location>
        <begin position="56"/>
        <end position="68"/>
    </location>
</feature>
<gene>
    <name evidence="2" type="ORF">STAS_00919</name>
</gene>
<protein>
    <submittedName>
        <fullName evidence="2">Zinc ion binding</fullName>
    </submittedName>
</protein>
<evidence type="ECO:0000313" key="2">
    <source>
        <dbReference type="EMBL" id="GER25348.1"/>
    </source>
</evidence>
<comment type="caution">
    <text evidence="2">The sequence shown here is derived from an EMBL/GenBank/DDBJ whole genome shotgun (WGS) entry which is preliminary data.</text>
</comment>
<evidence type="ECO:0000313" key="3">
    <source>
        <dbReference type="Proteomes" id="UP000325081"/>
    </source>
</evidence>
<feature type="compositionally biased region" description="Basic and acidic residues" evidence="1">
    <location>
        <begin position="99"/>
        <end position="120"/>
    </location>
</feature>